<dbReference type="GO" id="GO:0006406">
    <property type="term" value="P:mRNA export from nucleus"/>
    <property type="evidence" value="ECO:0007669"/>
    <property type="project" value="TreeGrafter"/>
</dbReference>
<dbReference type="InterPro" id="IPR042626">
    <property type="entry name" value="THOC6"/>
</dbReference>
<organism evidence="4 5">
    <name type="scientific">Petromyzon marinus</name>
    <name type="common">Sea lamprey</name>
    <dbReference type="NCBI Taxonomy" id="7757"/>
    <lineage>
        <taxon>Eukaryota</taxon>
        <taxon>Metazoa</taxon>
        <taxon>Chordata</taxon>
        <taxon>Craniata</taxon>
        <taxon>Vertebrata</taxon>
        <taxon>Cyclostomata</taxon>
        <taxon>Hyperoartia</taxon>
        <taxon>Petromyzontiformes</taxon>
        <taxon>Petromyzontidae</taxon>
        <taxon>Petromyzon</taxon>
    </lineage>
</organism>
<reference evidence="5" key="1">
    <citation type="submission" date="2025-08" db="UniProtKB">
        <authorList>
            <consortium name="RefSeq"/>
        </authorList>
    </citation>
    <scope>IDENTIFICATION</scope>
    <source>
        <tissue evidence="5">Sperm</tissue>
    </source>
</reference>
<protein>
    <submittedName>
        <fullName evidence="5">THO complex subunit 6 homolog</fullName>
    </submittedName>
</protein>
<dbReference type="PROSITE" id="PS50082">
    <property type="entry name" value="WD_REPEATS_2"/>
    <property type="match status" value="1"/>
</dbReference>
<proteinExistence type="inferred from homology"/>
<evidence type="ECO:0000256" key="2">
    <source>
        <dbReference type="ARBA" id="ARBA00022574"/>
    </source>
</evidence>
<dbReference type="Pfam" id="PF00400">
    <property type="entry name" value="WD40"/>
    <property type="match status" value="2"/>
</dbReference>
<name>A0AAJ7UGS8_PETMA</name>
<dbReference type="InterPro" id="IPR036322">
    <property type="entry name" value="WD40_repeat_dom_sf"/>
</dbReference>
<evidence type="ECO:0000313" key="5">
    <source>
        <dbReference type="RefSeq" id="XP_032836019.1"/>
    </source>
</evidence>
<dbReference type="Proteomes" id="UP001318040">
    <property type="component" value="Chromosome 38"/>
</dbReference>
<dbReference type="RefSeq" id="XP_032836019.1">
    <property type="nucleotide sequence ID" value="XM_032980128.1"/>
</dbReference>
<dbReference type="PANTHER" id="PTHR44411:SF1">
    <property type="entry name" value="THO COMPLEX SUBUNIT 6 HOMOLOG"/>
    <property type="match status" value="1"/>
</dbReference>
<evidence type="ECO:0000313" key="4">
    <source>
        <dbReference type="Proteomes" id="UP001318040"/>
    </source>
</evidence>
<dbReference type="KEGG" id="pmrn:116957777"/>
<gene>
    <name evidence="5" type="primary">THOC6</name>
</gene>
<keyword evidence="4" id="KW-1185">Reference proteome</keyword>
<evidence type="ECO:0000256" key="1">
    <source>
        <dbReference type="ARBA" id="ARBA00009728"/>
    </source>
</evidence>
<dbReference type="InterPro" id="IPR015943">
    <property type="entry name" value="WD40/YVTN_repeat-like_dom_sf"/>
</dbReference>
<dbReference type="SUPFAM" id="SSF50978">
    <property type="entry name" value="WD40 repeat-like"/>
    <property type="match status" value="1"/>
</dbReference>
<dbReference type="CTD" id="79228"/>
<accession>A0AAJ7UGS8</accession>
<dbReference type="GO" id="GO:0000346">
    <property type="term" value="C:transcription export complex"/>
    <property type="evidence" value="ECO:0007669"/>
    <property type="project" value="TreeGrafter"/>
</dbReference>
<sequence length="332" mass="36382">MAATAADIQHTLEMLHMTVFSQSFSPCGKYLAAGNSYGRVAVFSLSLALGLDATEESRKPIYTFTAHESPVYSLVSTDRLLISAGNGLVKAWNWSDLIKKTAKEVWSKQPPYKMGVDVPEINALLLNEKDNSLYLGCGDCNVYNMDLESGTCKLFLEGHTDYVHCLALRDHVSEVLSGGEDGTVRHWDVRTGNLVQCVEIFKYQECARSEFGKWIGCLATDSDWMICGGGPALSLWHLRSLTPTTVFPLNGSHHAAMFHQDLIISAGSGHSIDHCQVNGEVRARIPVSTPSVYSLQVNHNSSENKVLSAAGSSHKLEVFTNLGYRAFCLAFT</sequence>
<dbReference type="PANTHER" id="PTHR44411">
    <property type="entry name" value="THO COMPLEX SUBUNIT 6 HOMOLOG"/>
    <property type="match status" value="1"/>
</dbReference>
<dbReference type="AlphaFoldDB" id="A0AAJ7UGS8"/>
<dbReference type="Gene3D" id="2.130.10.10">
    <property type="entry name" value="YVTN repeat-like/Quinoprotein amine dehydrogenase"/>
    <property type="match status" value="1"/>
</dbReference>
<dbReference type="SMART" id="SM00320">
    <property type="entry name" value="WD40"/>
    <property type="match status" value="4"/>
</dbReference>
<dbReference type="PROSITE" id="PS50294">
    <property type="entry name" value="WD_REPEATS_REGION"/>
    <property type="match status" value="1"/>
</dbReference>
<dbReference type="InterPro" id="IPR001680">
    <property type="entry name" value="WD40_rpt"/>
</dbReference>
<feature type="repeat" description="WD" evidence="3">
    <location>
        <begin position="156"/>
        <end position="197"/>
    </location>
</feature>
<comment type="similarity">
    <text evidence="1">Belongs to the WD repeat THOC6 family.</text>
</comment>
<evidence type="ECO:0000256" key="3">
    <source>
        <dbReference type="PROSITE-ProRule" id="PRU00221"/>
    </source>
</evidence>
<dbReference type="GO" id="GO:0000347">
    <property type="term" value="C:THO complex"/>
    <property type="evidence" value="ECO:0007669"/>
    <property type="project" value="TreeGrafter"/>
</dbReference>
<keyword evidence="2 3" id="KW-0853">WD repeat</keyword>